<proteinExistence type="predicted"/>
<feature type="compositionally biased region" description="Basic residues" evidence="1">
    <location>
        <begin position="89"/>
        <end position="100"/>
    </location>
</feature>
<comment type="caution">
    <text evidence="2">The sequence shown here is derived from an EMBL/GenBank/DDBJ whole genome shotgun (WGS) entry which is preliminary data.</text>
</comment>
<dbReference type="AlphaFoldDB" id="A0AAP0LVV1"/>
<evidence type="ECO:0000313" key="2">
    <source>
        <dbReference type="EMBL" id="KAK9188333.1"/>
    </source>
</evidence>
<reference evidence="2 3" key="1">
    <citation type="submission" date="2024-05" db="EMBL/GenBank/DDBJ databases">
        <title>Haplotype-resolved chromosome-level genome assembly of Huyou (Citrus changshanensis).</title>
        <authorList>
            <person name="Miao C."/>
            <person name="Chen W."/>
            <person name="Wu Y."/>
            <person name="Wang L."/>
            <person name="Zhao S."/>
            <person name="Grierson D."/>
            <person name="Xu C."/>
            <person name="Chen K."/>
        </authorList>
    </citation>
    <scope>NUCLEOTIDE SEQUENCE [LARGE SCALE GENOMIC DNA]</scope>
    <source>
        <strain evidence="2">01-14</strain>
        <tissue evidence="2">Leaf</tissue>
    </source>
</reference>
<gene>
    <name evidence="2" type="ORF">WN944_019734</name>
</gene>
<feature type="compositionally biased region" description="Basic and acidic residues" evidence="1">
    <location>
        <begin position="1"/>
        <end position="11"/>
    </location>
</feature>
<accession>A0AAP0LVV1</accession>
<dbReference type="Proteomes" id="UP001428341">
    <property type="component" value="Unassembled WGS sequence"/>
</dbReference>
<evidence type="ECO:0000313" key="3">
    <source>
        <dbReference type="Proteomes" id="UP001428341"/>
    </source>
</evidence>
<evidence type="ECO:0000256" key="1">
    <source>
        <dbReference type="SAM" id="MobiDB-lite"/>
    </source>
</evidence>
<organism evidence="2 3">
    <name type="scientific">Citrus x changshan-huyou</name>
    <dbReference type="NCBI Taxonomy" id="2935761"/>
    <lineage>
        <taxon>Eukaryota</taxon>
        <taxon>Viridiplantae</taxon>
        <taxon>Streptophyta</taxon>
        <taxon>Embryophyta</taxon>
        <taxon>Tracheophyta</taxon>
        <taxon>Spermatophyta</taxon>
        <taxon>Magnoliopsida</taxon>
        <taxon>eudicotyledons</taxon>
        <taxon>Gunneridae</taxon>
        <taxon>Pentapetalae</taxon>
        <taxon>rosids</taxon>
        <taxon>malvids</taxon>
        <taxon>Sapindales</taxon>
        <taxon>Rutaceae</taxon>
        <taxon>Aurantioideae</taxon>
        <taxon>Citrus</taxon>
    </lineage>
</organism>
<feature type="region of interest" description="Disordered" evidence="1">
    <location>
        <begin position="74"/>
        <end position="100"/>
    </location>
</feature>
<keyword evidence="3" id="KW-1185">Reference proteome</keyword>
<sequence length="100" mass="11406">MESASHTEKAKGRATMRQGTHKVKMFKIAKMNQVVKISMGKGDEFRDKAMEGVDFVDLVSSVELNAIEGKNVCPQKPNRYKNPPYQNFTKKRGRRNKEFG</sequence>
<name>A0AAP0LVV1_9ROSI</name>
<dbReference type="EMBL" id="JBCGBO010000007">
    <property type="protein sequence ID" value="KAK9188333.1"/>
    <property type="molecule type" value="Genomic_DNA"/>
</dbReference>
<protein>
    <submittedName>
        <fullName evidence="2">Uncharacterized protein</fullName>
    </submittedName>
</protein>
<feature type="region of interest" description="Disordered" evidence="1">
    <location>
        <begin position="1"/>
        <end position="23"/>
    </location>
</feature>